<dbReference type="PANTHER" id="PTHR46929:SF3">
    <property type="entry name" value="MYB_SANT-LIKE DOMAIN-CONTAINING PROTEIN"/>
    <property type="match status" value="1"/>
</dbReference>
<protein>
    <recommendedName>
        <fullName evidence="2">Myb/SANT-like domain-containing protein</fullName>
    </recommendedName>
</protein>
<keyword evidence="4" id="KW-1185">Reference proteome</keyword>
<feature type="domain" description="Myb/SANT-like" evidence="2">
    <location>
        <begin position="19"/>
        <end position="95"/>
    </location>
</feature>
<organism evidence="3 4">
    <name type="scientific">Leucocoprinus leucothites</name>
    <dbReference type="NCBI Taxonomy" id="201217"/>
    <lineage>
        <taxon>Eukaryota</taxon>
        <taxon>Fungi</taxon>
        <taxon>Dikarya</taxon>
        <taxon>Basidiomycota</taxon>
        <taxon>Agaricomycotina</taxon>
        <taxon>Agaricomycetes</taxon>
        <taxon>Agaricomycetidae</taxon>
        <taxon>Agaricales</taxon>
        <taxon>Agaricineae</taxon>
        <taxon>Agaricaceae</taxon>
        <taxon>Leucocoprinus</taxon>
    </lineage>
</organism>
<evidence type="ECO:0000259" key="2">
    <source>
        <dbReference type="Pfam" id="PF12776"/>
    </source>
</evidence>
<dbReference type="PANTHER" id="PTHR46929">
    <property type="entry name" value="EXPRESSED PROTEIN"/>
    <property type="match status" value="1"/>
</dbReference>
<dbReference type="Pfam" id="PF12776">
    <property type="entry name" value="Myb_DNA-bind_3"/>
    <property type="match status" value="1"/>
</dbReference>
<dbReference type="OrthoDB" id="76215at2759"/>
<accession>A0A8H5FYX3</accession>
<feature type="region of interest" description="Disordered" evidence="1">
    <location>
        <begin position="187"/>
        <end position="226"/>
    </location>
</feature>
<gene>
    <name evidence="3" type="ORF">D9756_007273</name>
</gene>
<name>A0A8H5FYX3_9AGAR</name>
<proteinExistence type="predicted"/>
<evidence type="ECO:0000313" key="4">
    <source>
        <dbReference type="Proteomes" id="UP000559027"/>
    </source>
</evidence>
<evidence type="ECO:0000256" key="1">
    <source>
        <dbReference type="SAM" id="MobiDB-lite"/>
    </source>
</evidence>
<evidence type="ECO:0000313" key="3">
    <source>
        <dbReference type="EMBL" id="KAF5354104.1"/>
    </source>
</evidence>
<sequence length="310" mass="34011">MACGKKNKASEPCAHWSDKENMSGAGWKCTVWTTVAEVLAKEVTPKGPVKDASKCADHWANFKKNFLEVVHVRDALGMGWDDALKICTATDEVWEPLIKTFSRASYWHRHSFPCYDEMHYLIKGVVATGAGAFHPSETPVSSPVVVPSSPVTLTSELPDQSKPLAVSSDLSTDSIVVPLLGSNDKVKSNDIPYKTPVSKKHTHASSPDTPPHPVTSKKRSHHLRNETSHSELIGALHQMAAAMSSGPDTPLCRKSAIQTFYSDGDFSDGEEEAILLLFTKNKDVIDIYGSIEKKEKQSKYLHSVLANIEE</sequence>
<dbReference type="EMBL" id="JAACJO010000009">
    <property type="protein sequence ID" value="KAF5354104.1"/>
    <property type="molecule type" value="Genomic_DNA"/>
</dbReference>
<dbReference type="InterPro" id="IPR024752">
    <property type="entry name" value="Myb/SANT-like_dom"/>
</dbReference>
<reference evidence="3 4" key="1">
    <citation type="journal article" date="2020" name="ISME J.">
        <title>Uncovering the hidden diversity of litter-decomposition mechanisms in mushroom-forming fungi.</title>
        <authorList>
            <person name="Floudas D."/>
            <person name="Bentzer J."/>
            <person name="Ahren D."/>
            <person name="Johansson T."/>
            <person name="Persson P."/>
            <person name="Tunlid A."/>
        </authorList>
    </citation>
    <scope>NUCLEOTIDE SEQUENCE [LARGE SCALE GENOMIC DNA]</scope>
    <source>
        <strain evidence="3 4">CBS 146.42</strain>
    </source>
</reference>
<comment type="caution">
    <text evidence="3">The sequence shown here is derived from an EMBL/GenBank/DDBJ whole genome shotgun (WGS) entry which is preliminary data.</text>
</comment>
<dbReference type="Proteomes" id="UP000559027">
    <property type="component" value="Unassembled WGS sequence"/>
</dbReference>
<dbReference type="AlphaFoldDB" id="A0A8H5FYX3"/>